<keyword evidence="1" id="KW-1133">Transmembrane helix</keyword>
<protein>
    <submittedName>
        <fullName evidence="2">Uncharacterized protein</fullName>
    </submittedName>
</protein>
<feature type="transmembrane region" description="Helical" evidence="1">
    <location>
        <begin position="40"/>
        <end position="60"/>
    </location>
</feature>
<evidence type="ECO:0000313" key="3">
    <source>
        <dbReference type="Proteomes" id="UP000253034"/>
    </source>
</evidence>
<evidence type="ECO:0000313" key="2">
    <source>
        <dbReference type="EMBL" id="RCX19266.1"/>
    </source>
</evidence>
<keyword evidence="1" id="KW-0812">Transmembrane</keyword>
<evidence type="ECO:0000256" key="1">
    <source>
        <dbReference type="SAM" id="Phobius"/>
    </source>
</evidence>
<sequence>MENSDLKDKLEVILKTDAATVSRTDVSLRDILEAIIKHRWIIFAVTVMCVLTVAIVGTLFSPHTGQVTAMIEFNFDGIEKGLDPYGKSFDVSKIKAPVVIDMVVKSLELDKRGISADLIRTNIRIEPVIPGGITEKIKQLEEAKKQNIEGLQNFTYYPSVYLISLDIPKDSGVDKLGAIEIMNEIIKQYREYFYLNYSDRNVLSNALVSIDYDEYDYPEITDIIHGQLDIITSYVSAKQRESEAGDFRSKQTGLAFSDIVKSIDVIKRVDLSKVESVINEYNLTKNRDRLIGLYQYKVRMAELENVKKEDESRVLNDALNKYERQKNIIMMPNMAGEQAQTAGGIEIGSSDKYYSELAGKAADAGVNARNSFHSAEYYKQRIDRLVNGNVSPELKQAGEKYIVSLLPGLKDKVESWIKLTNDTVSEYYEMQLYSTAMSSISPAEYKGIVNKMSLPVAAALGVGLILGLLIAFLREYWARSAAKTTGGA</sequence>
<feature type="transmembrane region" description="Helical" evidence="1">
    <location>
        <begin position="452"/>
        <end position="473"/>
    </location>
</feature>
<dbReference type="AlphaFoldDB" id="A0A369BFD3"/>
<gene>
    <name evidence="2" type="ORF">DFR58_10310</name>
</gene>
<dbReference type="OrthoDB" id="2079159at2"/>
<proteinExistence type="predicted"/>
<keyword evidence="3" id="KW-1185">Reference proteome</keyword>
<comment type="caution">
    <text evidence="2">The sequence shown here is derived from an EMBL/GenBank/DDBJ whole genome shotgun (WGS) entry which is preliminary data.</text>
</comment>
<keyword evidence="1" id="KW-0472">Membrane</keyword>
<dbReference type="Proteomes" id="UP000253034">
    <property type="component" value="Unassembled WGS sequence"/>
</dbReference>
<organism evidence="2 3">
    <name type="scientific">Anaerobacterium chartisolvens</name>
    <dbReference type="NCBI Taxonomy" id="1297424"/>
    <lineage>
        <taxon>Bacteria</taxon>
        <taxon>Bacillati</taxon>
        <taxon>Bacillota</taxon>
        <taxon>Clostridia</taxon>
        <taxon>Eubacteriales</taxon>
        <taxon>Oscillospiraceae</taxon>
        <taxon>Anaerobacterium</taxon>
    </lineage>
</organism>
<accession>A0A369BFD3</accession>
<name>A0A369BFD3_9FIRM</name>
<dbReference type="RefSeq" id="WP_114296345.1">
    <property type="nucleotide sequence ID" value="NZ_QPJT01000003.1"/>
</dbReference>
<dbReference type="EMBL" id="QPJT01000003">
    <property type="protein sequence ID" value="RCX19266.1"/>
    <property type="molecule type" value="Genomic_DNA"/>
</dbReference>
<reference evidence="2 3" key="1">
    <citation type="submission" date="2018-07" db="EMBL/GenBank/DDBJ databases">
        <title>Genomic Encyclopedia of Type Strains, Phase IV (KMG-IV): sequencing the most valuable type-strain genomes for metagenomic binning, comparative biology and taxonomic classification.</title>
        <authorList>
            <person name="Goeker M."/>
        </authorList>
    </citation>
    <scope>NUCLEOTIDE SEQUENCE [LARGE SCALE GENOMIC DNA]</scope>
    <source>
        <strain evidence="2 3">DSM 27016</strain>
    </source>
</reference>